<dbReference type="SUPFAM" id="SSF63712">
    <property type="entry name" value="Nicotinic receptor ligand binding domain-like"/>
    <property type="match status" value="1"/>
</dbReference>
<dbReference type="FunFam" id="2.70.170.10:FF:000028">
    <property type="entry name" value="AcetylCholine Receptor"/>
    <property type="match status" value="1"/>
</dbReference>
<dbReference type="PRINTS" id="PR00252">
    <property type="entry name" value="NRIONCHANNEL"/>
</dbReference>
<dbReference type="SUPFAM" id="SSF90112">
    <property type="entry name" value="Neurotransmitter-gated ion-channel transmembrane pore"/>
    <property type="match status" value="1"/>
</dbReference>
<dbReference type="InterPro" id="IPR038050">
    <property type="entry name" value="Neuro_actylchol_rec"/>
</dbReference>
<keyword evidence="10 12" id="KW-0407">Ion channel</keyword>
<keyword evidence="3 12" id="KW-0812">Transmembrane</keyword>
<evidence type="ECO:0000256" key="4">
    <source>
        <dbReference type="ARBA" id="ARBA00022989"/>
    </source>
</evidence>
<protein>
    <recommendedName>
        <fullName evidence="13">Neurotransmitter-gated ion-channel ligand-binding domain-containing protein</fullName>
    </recommendedName>
</protein>
<organism evidence="15 16">
    <name type="scientific">Didymodactylos carnosus</name>
    <dbReference type="NCBI Taxonomy" id="1234261"/>
    <lineage>
        <taxon>Eukaryota</taxon>
        <taxon>Metazoa</taxon>
        <taxon>Spiralia</taxon>
        <taxon>Gnathifera</taxon>
        <taxon>Rotifera</taxon>
        <taxon>Eurotatoria</taxon>
        <taxon>Bdelloidea</taxon>
        <taxon>Philodinida</taxon>
        <taxon>Philodinidae</taxon>
        <taxon>Didymodactylos</taxon>
    </lineage>
</organism>
<dbReference type="InterPro" id="IPR018000">
    <property type="entry name" value="Neurotransmitter_ion_chnl_CS"/>
</dbReference>
<accession>A0A8S2HZE8</accession>
<keyword evidence="7 12" id="KW-0472">Membrane</keyword>
<dbReference type="Proteomes" id="UP000677228">
    <property type="component" value="Unassembled WGS sequence"/>
</dbReference>
<dbReference type="PRINTS" id="PR00254">
    <property type="entry name" value="NICOTINICR"/>
</dbReference>
<keyword evidence="8" id="KW-0675">Receptor</keyword>
<comment type="caution">
    <text evidence="12">Lacks conserved residue(s) required for the propagation of feature annotation.</text>
</comment>
<evidence type="ECO:0000256" key="7">
    <source>
        <dbReference type="ARBA" id="ARBA00023136"/>
    </source>
</evidence>
<evidence type="ECO:0000256" key="10">
    <source>
        <dbReference type="ARBA" id="ARBA00023303"/>
    </source>
</evidence>
<dbReference type="PROSITE" id="PS00236">
    <property type="entry name" value="NEUROTR_ION_CHANNEL"/>
    <property type="match status" value="1"/>
</dbReference>
<dbReference type="InterPro" id="IPR002394">
    <property type="entry name" value="Nicotinic_acetylcholine_rcpt"/>
</dbReference>
<dbReference type="InterPro" id="IPR006201">
    <property type="entry name" value="Neur_channel"/>
</dbReference>
<dbReference type="GO" id="GO:0022848">
    <property type="term" value="F:acetylcholine-gated monoatomic cation-selective channel activity"/>
    <property type="evidence" value="ECO:0007669"/>
    <property type="project" value="InterPro"/>
</dbReference>
<feature type="transmembrane region" description="Helical" evidence="12">
    <location>
        <begin position="208"/>
        <end position="230"/>
    </location>
</feature>
<dbReference type="InterPro" id="IPR036734">
    <property type="entry name" value="Neur_chan_lig-bd_sf"/>
</dbReference>
<keyword evidence="5" id="KW-0770">Synapse</keyword>
<evidence type="ECO:0000256" key="1">
    <source>
        <dbReference type="ARBA" id="ARBA00022448"/>
    </source>
</evidence>
<evidence type="ECO:0000256" key="12">
    <source>
        <dbReference type="RuleBase" id="RU000687"/>
    </source>
</evidence>
<dbReference type="Gene3D" id="2.70.170.10">
    <property type="entry name" value="Neurotransmitter-gated ion-channel ligand-binding domain"/>
    <property type="match status" value="1"/>
</dbReference>
<evidence type="ECO:0000313" key="14">
    <source>
        <dbReference type="EMBL" id="CAF0925092.1"/>
    </source>
</evidence>
<comment type="subcellular location">
    <subcellularLocation>
        <location evidence="11">Synaptic cell membrane</location>
        <topology evidence="11">Multi-pass membrane protein</topology>
    </subcellularLocation>
</comment>
<dbReference type="InterPro" id="IPR036719">
    <property type="entry name" value="Neuro-gated_channel_TM_sf"/>
</dbReference>
<evidence type="ECO:0000259" key="13">
    <source>
        <dbReference type="Pfam" id="PF02931"/>
    </source>
</evidence>
<dbReference type="Pfam" id="PF02931">
    <property type="entry name" value="Neur_chan_LBD"/>
    <property type="match status" value="1"/>
</dbReference>
<dbReference type="Gene3D" id="1.20.58.390">
    <property type="entry name" value="Neurotransmitter-gated ion-channel transmembrane domain"/>
    <property type="match status" value="1"/>
</dbReference>
<evidence type="ECO:0000256" key="5">
    <source>
        <dbReference type="ARBA" id="ARBA00023018"/>
    </source>
</evidence>
<evidence type="ECO:0000256" key="2">
    <source>
        <dbReference type="ARBA" id="ARBA00022475"/>
    </source>
</evidence>
<dbReference type="GO" id="GO:0004888">
    <property type="term" value="F:transmembrane signaling receptor activity"/>
    <property type="evidence" value="ECO:0007669"/>
    <property type="project" value="InterPro"/>
</dbReference>
<dbReference type="EMBL" id="CAJNOK010004073">
    <property type="protein sequence ID" value="CAF0925092.1"/>
    <property type="molecule type" value="Genomic_DNA"/>
</dbReference>
<evidence type="ECO:0000313" key="16">
    <source>
        <dbReference type="Proteomes" id="UP000682733"/>
    </source>
</evidence>
<evidence type="ECO:0000256" key="3">
    <source>
        <dbReference type="ARBA" id="ARBA00022692"/>
    </source>
</evidence>
<reference evidence="15" key="1">
    <citation type="submission" date="2021-02" db="EMBL/GenBank/DDBJ databases">
        <authorList>
            <person name="Nowell W R."/>
        </authorList>
    </citation>
    <scope>NUCLEOTIDE SEQUENCE</scope>
</reference>
<evidence type="ECO:0000256" key="9">
    <source>
        <dbReference type="ARBA" id="ARBA00023286"/>
    </source>
</evidence>
<name>A0A8S2HZE8_9BILA</name>
<proteinExistence type="inferred from homology"/>
<dbReference type="AlphaFoldDB" id="A0A8S2HZE8"/>
<feature type="domain" description="Neurotransmitter-gated ion-channel ligand-binding" evidence="13">
    <location>
        <begin position="27"/>
        <end position="205"/>
    </location>
</feature>
<keyword evidence="4 12" id="KW-1133">Transmembrane helix</keyword>
<dbReference type="Proteomes" id="UP000682733">
    <property type="component" value="Unassembled WGS sequence"/>
</dbReference>
<evidence type="ECO:0000256" key="8">
    <source>
        <dbReference type="ARBA" id="ARBA00023170"/>
    </source>
</evidence>
<keyword evidence="1 12" id="KW-0813">Transport</keyword>
<evidence type="ECO:0000256" key="6">
    <source>
        <dbReference type="ARBA" id="ARBA00023065"/>
    </source>
</evidence>
<keyword evidence="6 12" id="KW-0406">Ion transport</keyword>
<keyword evidence="2" id="KW-1003">Cell membrane</keyword>
<keyword evidence="9" id="KW-1071">Ligand-gated ion channel</keyword>
<dbReference type="PANTHER" id="PTHR18945">
    <property type="entry name" value="NEUROTRANSMITTER GATED ION CHANNEL"/>
    <property type="match status" value="1"/>
</dbReference>
<comment type="similarity">
    <text evidence="12">Belongs to the ligand-gated ion channel (TC 1.A.9) family.</text>
</comment>
<gene>
    <name evidence="14" type="ORF">OVA965_LOCUS10836</name>
    <name evidence="15" type="ORF">TMI583_LOCUS10832</name>
</gene>
<evidence type="ECO:0000313" key="15">
    <source>
        <dbReference type="EMBL" id="CAF3702205.1"/>
    </source>
</evidence>
<sequence length="239" mass="28265">MVMNGPCRTSPDGRKDEKNQVLITNQWQIYVSTAFSTHVIYLLFEVCISLFQEWEDRSLTWDPKDYEGLFDIRLPVKSIWTPDVALYNYADTRLEEKREVLAVVYYNGTVFWKPMSIFKSTCQIDIRRFPYDRQNCSMKFGSWTYDLSKVNLTFYKGLEKFNLDNYVKSNEWTIIGNHAARYVDGYSCCPEKYVDLKFFLHLERRGGFYNYILILPCVLLSCLTMILFWLPPESPSKLV</sequence>
<comment type="caution">
    <text evidence="15">The sequence shown here is derived from an EMBL/GenBank/DDBJ whole genome shotgun (WGS) entry which is preliminary data.</text>
</comment>
<evidence type="ECO:0000256" key="11">
    <source>
        <dbReference type="ARBA" id="ARBA00034099"/>
    </source>
</evidence>
<dbReference type="InterPro" id="IPR006202">
    <property type="entry name" value="Neur_chan_lig-bd"/>
</dbReference>
<dbReference type="EMBL" id="CAJOBA010004075">
    <property type="protein sequence ID" value="CAF3702205.1"/>
    <property type="molecule type" value="Genomic_DNA"/>
</dbReference>
<dbReference type="GO" id="GO:0045211">
    <property type="term" value="C:postsynaptic membrane"/>
    <property type="evidence" value="ECO:0007669"/>
    <property type="project" value="InterPro"/>
</dbReference>